<evidence type="ECO:0000313" key="5">
    <source>
        <dbReference type="Proteomes" id="UP000265520"/>
    </source>
</evidence>
<dbReference type="GO" id="GO:0017101">
    <property type="term" value="C:aminoacyl-tRNA synthetase multienzyme complex"/>
    <property type="evidence" value="ECO:0007669"/>
    <property type="project" value="TreeGrafter"/>
</dbReference>
<feature type="non-terminal residue" evidence="4">
    <location>
        <position position="153"/>
    </location>
</feature>
<dbReference type="GO" id="GO:0005524">
    <property type="term" value="F:ATP binding"/>
    <property type="evidence" value="ECO:0007669"/>
    <property type="project" value="InterPro"/>
</dbReference>
<dbReference type="Gene3D" id="2.40.50.140">
    <property type="entry name" value="Nucleic acid-binding proteins"/>
    <property type="match status" value="1"/>
</dbReference>
<keyword evidence="1" id="KW-0963">Cytoplasm</keyword>
<gene>
    <name evidence="4" type="ORF">A2U01_0018024</name>
</gene>
<evidence type="ECO:0000313" key="4">
    <source>
        <dbReference type="EMBL" id="MCH97031.1"/>
    </source>
</evidence>
<comment type="caution">
    <text evidence="4">The sequence shown here is derived from an EMBL/GenBank/DDBJ whole genome shotgun (WGS) entry which is preliminary data.</text>
</comment>
<dbReference type="EMBL" id="LXQA010033914">
    <property type="protein sequence ID" value="MCH97031.1"/>
    <property type="molecule type" value="Genomic_DNA"/>
</dbReference>
<dbReference type="GO" id="GO:0006422">
    <property type="term" value="P:aspartyl-tRNA aminoacylation"/>
    <property type="evidence" value="ECO:0007669"/>
    <property type="project" value="InterPro"/>
</dbReference>
<dbReference type="Proteomes" id="UP000265520">
    <property type="component" value="Unassembled WGS sequence"/>
</dbReference>
<evidence type="ECO:0000256" key="1">
    <source>
        <dbReference type="ARBA" id="ARBA00022490"/>
    </source>
</evidence>
<dbReference type="InterPro" id="IPR004365">
    <property type="entry name" value="NA-bd_OB_tRNA"/>
</dbReference>
<name>A0A392NC23_9FABA</name>
<accession>A0A392NC23</accession>
<dbReference type="SUPFAM" id="SSF50249">
    <property type="entry name" value="Nucleic acid-binding proteins"/>
    <property type="match status" value="1"/>
</dbReference>
<evidence type="ECO:0000256" key="2">
    <source>
        <dbReference type="ARBA" id="ARBA00033155"/>
    </source>
</evidence>
<keyword evidence="4" id="KW-0436">Ligase</keyword>
<dbReference type="InterPro" id="IPR012340">
    <property type="entry name" value="NA-bd_OB-fold"/>
</dbReference>
<dbReference type="PANTHER" id="PTHR43450">
    <property type="entry name" value="ASPARTYL-TRNA SYNTHETASE"/>
    <property type="match status" value="1"/>
</dbReference>
<reference evidence="4 5" key="1">
    <citation type="journal article" date="2018" name="Front. Plant Sci.">
        <title>Red Clover (Trifolium pratense) and Zigzag Clover (T. medium) - A Picture of Genomic Similarities and Differences.</title>
        <authorList>
            <person name="Dluhosova J."/>
            <person name="Istvanek J."/>
            <person name="Nedelnik J."/>
            <person name="Repkova J."/>
        </authorList>
    </citation>
    <scope>NUCLEOTIDE SEQUENCE [LARGE SCALE GENOMIC DNA]</scope>
    <source>
        <strain evidence="5">cv. 10/8</strain>
        <tissue evidence="4">Leaf</tissue>
    </source>
</reference>
<sequence length="153" mass="17290">MAEEDDPFSSDYGEIPLVEQQSKTVCDVKDWCDVKNLDTSLEGRLVKIRGSLFKSRNMSKMSFLHIRQDTYTVQCVVNKDNVSSQMMKFVKSLSPESIVNVEGIVRNLPAPTLCTQQVEITVQKLHCLSNSERLPFNLEHAAAKLDNDPVTQK</sequence>
<proteinExistence type="predicted"/>
<dbReference type="PANTHER" id="PTHR43450:SF1">
    <property type="entry name" value="ASPARTATE--TRNA LIGASE, CYTOPLASMIC"/>
    <property type="match status" value="1"/>
</dbReference>
<keyword evidence="5" id="KW-1185">Reference proteome</keyword>
<protein>
    <recommendedName>
        <fullName evidence="2">Aspartyl-tRNA synthetase</fullName>
    </recommendedName>
</protein>
<dbReference type="InterPro" id="IPR004523">
    <property type="entry name" value="Asp-tRNA_synthase_2"/>
</dbReference>
<dbReference type="CDD" id="cd04320">
    <property type="entry name" value="AspRS_cyto_N"/>
    <property type="match status" value="1"/>
</dbReference>
<dbReference type="GO" id="GO:0003723">
    <property type="term" value="F:RNA binding"/>
    <property type="evidence" value="ECO:0007669"/>
    <property type="project" value="TreeGrafter"/>
</dbReference>
<dbReference type="AlphaFoldDB" id="A0A392NC23"/>
<dbReference type="GO" id="GO:0005829">
    <property type="term" value="C:cytosol"/>
    <property type="evidence" value="ECO:0007669"/>
    <property type="project" value="TreeGrafter"/>
</dbReference>
<organism evidence="4 5">
    <name type="scientific">Trifolium medium</name>
    <dbReference type="NCBI Taxonomy" id="97028"/>
    <lineage>
        <taxon>Eukaryota</taxon>
        <taxon>Viridiplantae</taxon>
        <taxon>Streptophyta</taxon>
        <taxon>Embryophyta</taxon>
        <taxon>Tracheophyta</taxon>
        <taxon>Spermatophyta</taxon>
        <taxon>Magnoliopsida</taxon>
        <taxon>eudicotyledons</taxon>
        <taxon>Gunneridae</taxon>
        <taxon>Pentapetalae</taxon>
        <taxon>rosids</taxon>
        <taxon>fabids</taxon>
        <taxon>Fabales</taxon>
        <taxon>Fabaceae</taxon>
        <taxon>Papilionoideae</taxon>
        <taxon>50 kb inversion clade</taxon>
        <taxon>NPAAA clade</taxon>
        <taxon>Hologalegina</taxon>
        <taxon>IRL clade</taxon>
        <taxon>Trifolieae</taxon>
        <taxon>Trifolium</taxon>
    </lineage>
</organism>
<dbReference type="GO" id="GO:0004815">
    <property type="term" value="F:aspartate-tRNA ligase activity"/>
    <property type="evidence" value="ECO:0007669"/>
    <property type="project" value="InterPro"/>
</dbReference>
<evidence type="ECO:0000259" key="3">
    <source>
        <dbReference type="Pfam" id="PF01336"/>
    </source>
</evidence>
<feature type="domain" description="OB" evidence="3">
    <location>
        <begin position="41"/>
        <end position="126"/>
    </location>
</feature>
<dbReference type="Pfam" id="PF01336">
    <property type="entry name" value="tRNA_anti-codon"/>
    <property type="match status" value="1"/>
</dbReference>